<sequence>MKQTALQKLKLLSTLRLPPAAAVPDALALVESLIGAKGSLLLWSNASGDVAGGYSSLIGMEDGLAHYATQFSNTQRERDFGGTTFEEELRNGVPAERLSDVLQIPKTEFRKTDGYRIMMAPYGIEDLARVVVMDEGLPRGGLVVFRGPGEAEFGQRELDLLNEVAPLIGALLRDTEDPEVPVIAAGRPTHAVFDSDGTMRHCSPWFRQHLAMLNQNAPGGSGATRFEASLPDAIAARARQLQNLPQTVVCSNAWGRFQLYLEPVDGEAHCSLVSIRMVPINLQMFRSLHARPLSDRQLQVACALAESSSFHQMASDWQISRHSVITHANHLYGKLGVANKDQLMNRYVWASGLDQD</sequence>
<dbReference type="InterPro" id="IPR000792">
    <property type="entry name" value="Tscrpt_reg_LuxR_C"/>
</dbReference>
<dbReference type="RefSeq" id="WP_133734636.1">
    <property type="nucleotide sequence ID" value="NZ_SOAX01000001.1"/>
</dbReference>
<dbReference type="InterPro" id="IPR036388">
    <property type="entry name" value="WH-like_DNA-bd_sf"/>
</dbReference>
<proteinExistence type="predicted"/>
<dbReference type="AlphaFoldDB" id="A0A4R7K2S0"/>
<dbReference type="GO" id="GO:0006355">
    <property type="term" value="P:regulation of DNA-templated transcription"/>
    <property type="evidence" value="ECO:0007669"/>
    <property type="project" value="InterPro"/>
</dbReference>
<evidence type="ECO:0000259" key="1">
    <source>
        <dbReference type="SMART" id="SM00421"/>
    </source>
</evidence>
<comment type="caution">
    <text evidence="2">The sequence shown here is derived from an EMBL/GenBank/DDBJ whole genome shotgun (WGS) entry which is preliminary data.</text>
</comment>
<keyword evidence="3" id="KW-1185">Reference proteome</keyword>
<dbReference type="EMBL" id="SOAX01000001">
    <property type="protein sequence ID" value="TDT44233.1"/>
    <property type="molecule type" value="Genomic_DNA"/>
</dbReference>
<dbReference type="OrthoDB" id="7060248at2"/>
<gene>
    <name evidence="2" type="ORF">DES49_0333</name>
</gene>
<dbReference type="SUPFAM" id="SSF46894">
    <property type="entry name" value="C-terminal effector domain of the bipartite response regulators"/>
    <property type="match status" value="1"/>
</dbReference>
<dbReference type="Pfam" id="PF00196">
    <property type="entry name" value="GerE"/>
    <property type="match status" value="1"/>
</dbReference>
<feature type="domain" description="HTH luxR-type" evidence="1">
    <location>
        <begin position="290"/>
        <end position="347"/>
    </location>
</feature>
<dbReference type="SMART" id="SM00421">
    <property type="entry name" value="HTH_LUXR"/>
    <property type="match status" value="1"/>
</dbReference>
<evidence type="ECO:0000313" key="3">
    <source>
        <dbReference type="Proteomes" id="UP000295830"/>
    </source>
</evidence>
<accession>A0A4R7K2S0</accession>
<evidence type="ECO:0000313" key="2">
    <source>
        <dbReference type="EMBL" id="TDT44233.1"/>
    </source>
</evidence>
<dbReference type="InterPro" id="IPR016032">
    <property type="entry name" value="Sig_transdc_resp-reg_C-effctor"/>
</dbReference>
<dbReference type="GO" id="GO:0003677">
    <property type="term" value="F:DNA binding"/>
    <property type="evidence" value="ECO:0007669"/>
    <property type="project" value="InterPro"/>
</dbReference>
<organism evidence="2 3">
    <name type="scientific">Halospina denitrificans</name>
    <dbReference type="NCBI Taxonomy" id="332522"/>
    <lineage>
        <taxon>Bacteria</taxon>
        <taxon>Pseudomonadati</taxon>
        <taxon>Pseudomonadota</taxon>
        <taxon>Gammaproteobacteria</taxon>
        <taxon>Halospina</taxon>
    </lineage>
</organism>
<name>A0A4R7K2S0_9GAMM</name>
<dbReference type="Proteomes" id="UP000295830">
    <property type="component" value="Unassembled WGS sequence"/>
</dbReference>
<dbReference type="Gene3D" id="1.10.10.10">
    <property type="entry name" value="Winged helix-like DNA-binding domain superfamily/Winged helix DNA-binding domain"/>
    <property type="match status" value="1"/>
</dbReference>
<protein>
    <submittedName>
        <fullName evidence="2">Regulatory LuxR family protein</fullName>
    </submittedName>
</protein>
<reference evidence="2 3" key="1">
    <citation type="submission" date="2019-03" db="EMBL/GenBank/DDBJ databases">
        <title>Genomic Encyclopedia of Type Strains, Phase IV (KMG-IV): sequencing the most valuable type-strain genomes for metagenomic binning, comparative biology and taxonomic classification.</title>
        <authorList>
            <person name="Goeker M."/>
        </authorList>
    </citation>
    <scope>NUCLEOTIDE SEQUENCE [LARGE SCALE GENOMIC DNA]</scope>
    <source>
        <strain evidence="2 3">DSM 15505</strain>
    </source>
</reference>